<feature type="domain" description="HTH cro/C1-type" evidence="2">
    <location>
        <begin position="27"/>
        <end position="81"/>
    </location>
</feature>
<evidence type="ECO:0000256" key="1">
    <source>
        <dbReference type="ARBA" id="ARBA00023125"/>
    </source>
</evidence>
<dbReference type="RefSeq" id="WP_005306865.1">
    <property type="nucleotide sequence ID" value="NZ_PYOG01000057.1"/>
</dbReference>
<reference evidence="3 4" key="1">
    <citation type="submission" date="2018-06" db="EMBL/GenBank/DDBJ databases">
        <authorList>
            <consortium name="Pathogen Informatics"/>
            <person name="Doyle S."/>
        </authorList>
    </citation>
    <scope>NUCLEOTIDE SEQUENCE [LARGE SCALE GENOMIC DNA]</scope>
    <source>
        <strain evidence="3 4">NCTC11647</strain>
    </source>
</reference>
<dbReference type="AlphaFoldDB" id="A0A2T3Q309"/>
<gene>
    <name evidence="3" type="ORF">NCTC11647_04352</name>
</gene>
<dbReference type="GO" id="GO:0003677">
    <property type="term" value="F:DNA binding"/>
    <property type="evidence" value="ECO:0007669"/>
    <property type="project" value="UniProtKB-KW"/>
</dbReference>
<sequence length="208" mass="24584">MKHKKKTMVKSSISHQILLMDWIYKKIAFIREQKKISALQMAKSINVTINTYVNIERGRCDIKLDNLILIAHYLDVCPSYLLNREHVSLSSYSTLELLIELSSREFNDHKVKTNFFMYDRLREIRQKKCFSQKYMTEVLNCSQDHYLKIESGKRSPRLNFYAKLVSELEIHPNFLIHGTSLSLSKYNELEIINELNSRYNHAYIVNAT</sequence>
<dbReference type="CDD" id="cd00093">
    <property type="entry name" value="HTH_XRE"/>
    <property type="match status" value="2"/>
</dbReference>
<dbReference type="Proteomes" id="UP000251647">
    <property type="component" value="Unassembled WGS sequence"/>
</dbReference>
<dbReference type="Gene3D" id="1.10.260.40">
    <property type="entry name" value="lambda repressor-like DNA-binding domains"/>
    <property type="match status" value="2"/>
</dbReference>
<dbReference type="PANTHER" id="PTHR46558">
    <property type="entry name" value="TRACRIPTIONAL REGULATORY PROTEIN-RELATED-RELATED"/>
    <property type="match status" value="1"/>
</dbReference>
<dbReference type="Pfam" id="PF01381">
    <property type="entry name" value="HTH_3"/>
    <property type="match status" value="1"/>
</dbReference>
<dbReference type="InterPro" id="IPR001387">
    <property type="entry name" value="Cro/C1-type_HTH"/>
</dbReference>
<dbReference type="EMBL" id="UATL01000008">
    <property type="protein sequence ID" value="SPY46007.1"/>
    <property type="molecule type" value="Genomic_DNA"/>
</dbReference>
<evidence type="ECO:0000259" key="2">
    <source>
        <dbReference type="PROSITE" id="PS50943"/>
    </source>
</evidence>
<name>A0A2T3Q309_PHODM</name>
<dbReference type="OrthoDB" id="9805856at2"/>
<keyword evidence="1" id="KW-0238">DNA-binding</keyword>
<protein>
    <submittedName>
        <fullName evidence="3">Predicted transcriptional regulator</fullName>
    </submittedName>
</protein>
<dbReference type="PROSITE" id="PS50943">
    <property type="entry name" value="HTH_CROC1"/>
    <property type="match status" value="2"/>
</dbReference>
<dbReference type="SUPFAM" id="SSF47413">
    <property type="entry name" value="lambda repressor-like DNA-binding domains"/>
    <property type="match status" value="2"/>
</dbReference>
<dbReference type="SMART" id="SM00530">
    <property type="entry name" value="HTH_XRE"/>
    <property type="match status" value="2"/>
</dbReference>
<proteinExistence type="predicted"/>
<dbReference type="PANTHER" id="PTHR46558:SF11">
    <property type="entry name" value="HTH-TYPE TRANSCRIPTIONAL REGULATOR XRE"/>
    <property type="match status" value="1"/>
</dbReference>
<evidence type="ECO:0000313" key="3">
    <source>
        <dbReference type="EMBL" id="SPY46007.1"/>
    </source>
</evidence>
<accession>A0A2T3Q309</accession>
<organism evidence="3 4">
    <name type="scientific">Photobacterium damselae</name>
    <dbReference type="NCBI Taxonomy" id="38293"/>
    <lineage>
        <taxon>Bacteria</taxon>
        <taxon>Pseudomonadati</taxon>
        <taxon>Pseudomonadota</taxon>
        <taxon>Gammaproteobacteria</taxon>
        <taxon>Vibrionales</taxon>
        <taxon>Vibrionaceae</taxon>
        <taxon>Photobacterium</taxon>
    </lineage>
</organism>
<feature type="domain" description="HTH cro/C1-type" evidence="2">
    <location>
        <begin position="121"/>
        <end position="175"/>
    </location>
</feature>
<dbReference type="Pfam" id="PF12844">
    <property type="entry name" value="HTH_19"/>
    <property type="match status" value="1"/>
</dbReference>
<dbReference type="InterPro" id="IPR010982">
    <property type="entry name" value="Lambda_DNA-bd_dom_sf"/>
</dbReference>
<evidence type="ECO:0000313" key="4">
    <source>
        <dbReference type="Proteomes" id="UP000251647"/>
    </source>
</evidence>